<reference evidence="2 3" key="1">
    <citation type="journal article" date="2017" name="Genome Biol. Evol.">
        <title>Population Structure and Local Adaptation of MAC Lung Disease Agent Mycobacterium avium subsp. hominissuis.</title>
        <authorList>
            <person name="Yano H."/>
            <person name="Iwamoto T."/>
            <person name="Nishiuchi Y."/>
            <person name="Nakajima C."/>
            <person name="Starkova D.A."/>
            <person name="Mokrousov I."/>
            <person name="Narvskaya O."/>
            <person name="Yoshida S."/>
            <person name="Arikawa K."/>
            <person name="Nakanishi N."/>
            <person name="Osaki K."/>
            <person name="Nakagawa I."/>
            <person name="Ato M."/>
            <person name="Suzuki Y."/>
            <person name="Maruyama F."/>
        </authorList>
    </citation>
    <scope>NUCLEOTIDE SEQUENCE [LARGE SCALE GENOMIC DNA]</scope>
    <source>
        <strain evidence="2 3">OCU466</strain>
    </source>
</reference>
<comment type="caution">
    <text evidence="2">The sequence shown here is derived from an EMBL/GenBank/DDBJ whole genome shotgun (WGS) entry which is preliminary data.</text>
</comment>
<dbReference type="EMBL" id="LBGZ01000029">
    <property type="protein sequence ID" value="PBJ39161.1"/>
    <property type="molecule type" value="Genomic_DNA"/>
</dbReference>
<evidence type="ECO:0000313" key="3">
    <source>
        <dbReference type="Proteomes" id="UP000218842"/>
    </source>
</evidence>
<gene>
    <name evidence="2" type="ORF">XV03_03765</name>
</gene>
<dbReference type="Proteomes" id="UP000218842">
    <property type="component" value="Unassembled WGS sequence"/>
</dbReference>
<evidence type="ECO:0000256" key="1">
    <source>
        <dbReference type="SAM" id="MobiDB-lite"/>
    </source>
</evidence>
<dbReference type="RefSeq" id="WP_071321625.1">
    <property type="nucleotide sequence ID" value="NZ_BDNC01000130.1"/>
</dbReference>
<name>A0A2A3LDP4_MYCAV</name>
<evidence type="ECO:0000313" key="2">
    <source>
        <dbReference type="EMBL" id="PBJ39161.1"/>
    </source>
</evidence>
<feature type="compositionally biased region" description="Basic and acidic residues" evidence="1">
    <location>
        <begin position="39"/>
        <end position="55"/>
    </location>
</feature>
<sequence length="86" mass="9676">MADGRPIEDYLTLEQVAARAGWSLKTARTMHYRANRRRAAGEPRPGDLPEPDHRFGRTPVWLDDSITQWLNSRPGQGVGGGPKPRR</sequence>
<proteinExistence type="predicted"/>
<organism evidence="2 3">
    <name type="scientific">Mycobacterium avium subsp. hominissuis</name>
    <dbReference type="NCBI Taxonomy" id="439334"/>
    <lineage>
        <taxon>Bacteria</taxon>
        <taxon>Bacillati</taxon>
        <taxon>Actinomycetota</taxon>
        <taxon>Actinomycetes</taxon>
        <taxon>Mycobacteriales</taxon>
        <taxon>Mycobacteriaceae</taxon>
        <taxon>Mycobacterium</taxon>
        <taxon>Mycobacterium avium complex (MAC)</taxon>
    </lineage>
</organism>
<accession>A0A2A3LDP4</accession>
<dbReference type="AlphaFoldDB" id="A0A2A3LDP4"/>
<feature type="region of interest" description="Disordered" evidence="1">
    <location>
        <begin position="34"/>
        <end position="57"/>
    </location>
</feature>
<protein>
    <submittedName>
        <fullName evidence="2">Uncharacterized protein</fullName>
    </submittedName>
</protein>